<dbReference type="Proteomes" id="UP000702425">
    <property type="component" value="Unassembled WGS sequence"/>
</dbReference>
<dbReference type="PROSITE" id="PS50883">
    <property type="entry name" value="EAL"/>
    <property type="match status" value="1"/>
</dbReference>
<protein>
    <submittedName>
        <fullName evidence="5">Signaling protein</fullName>
    </submittedName>
</protein>
<keyword evidence="1" id="KW-0597">Phosphoprotein</keyword>
<name>A0ABX2D5C6_9CYAN</name>
<proteinExistence type="predicted"/>
<gene>
    <name evidence="5" type="ORF">E5S67_04878</name>
</gene>
<dbReference type="InterPro" id="IPR050706">
    <property type="entry name" value="Cyclic-di-GMP_PDE-like"/>
</dbReference>
<dbReference type="CDD" id="cd17536">
    <property type="entry name" value="REC_YesN-like"/>
    <property type="match status" value="1"/>
</dbReference>
<dbReference type="PANTHER" id="PTHR33121">
    <property type="entry name" value="CYCLIC DI-GMP PHOSPHODIESTERASE PDEF"/>
    <property type="match status" value="1"/>
</dbReference>
<dbReference type="Pfam" id="PF00072">
    <property type="entry name" value="Response_reg"/>
    <property type="match status" value="1"/>
</dbReference>
<feature type="domain" description="EAL" evidence="3">
    <location>
        <begin position="355"/>
        <end position="611"/>
    </location>
</feature>
<evidence type="ECO:0000259" key="3">
    <source>
        <dbReference type="PROSITE" id="PS50883"/>
    </source>
</evidence>
<dbReference type="NCBIfam" id="TIGR00254">
    <property type="entry name" value="GGDEF"/>
    <property type="match status" value="1"/>
</dbReference>
<dbReference type="PANTHER" id="PTHR33121:SF70">
    <property type="entry name" value="SIGNALING PROTEIN YKOW"/>
    <property type="match status" value="1"/>
</dbReference>
<evidence type="ECO:0000256" key="1">
    <source>
        <dbReference type="PROSITE-ProRule" id="PRU00169"/>
    </source>
</evidence>
<dbReference type="InterPro" id="IPR011006">
    <property type="entry name" value="CheY-like_superfamily"/>
</dbReference>
<dbReference type="SMART" id="SM00448">
    <property type="entry name" value="REC"/>
    <property type="match status" value="1"/>
</dbReference>
<keyword evidence="6" id="KW-1185">Reference proteome</keyword>
<dbReference type="EMBL" id="SRRZ01000113">
    <property type="protein sequence ID" value="NQE37110.1"/>
    <property type="molecule type" value="Genomic_DNA"/>
</dbReference>
<evidence type="ECO:0000313" key="5">
    <source>
        <dbReference type="EMBL" id="NQE37110.1"/>
    </source>
</evidence>
<dbReference type="PROSITE" id="PS50887">
    <property type="entry name" value="GGDEF"/>
    <property type="match status" value="1"/>
</dbReference>
<dbReference type="InterPro" id="IPR001789">
    <property type="entry name" value="Sig_transdc_resp-reg_receiver"/>
</dbReference>
<dbReference type="Pfam" id="PF00563">
    <property type="entry name" value="EAL"/>
    <property type="match status" value="1"/>
</dbReference>
<accession>A0ABX2D5C6</accession>
<feature type="domain" description="GGDEF" evidence="4">
    <location>
        <begin position="213"/>
        <end position="346"/>
    </location>
</feature>
<feature type="modified residue" description="4-aspartylphosphate" evidence="1">
    <location>
        <position position="94"/>
    </location>
</feature>
<dbReference type="InterPro" id="IPR043128">
    <property type="entry name" value="Rev_trsase/Diguanyl_cyclase"/>
</dbReference>
<reference evidence="5 6" key="1">
    <citation type="journal article" date="2020" name="Sci. Rep.">
        <title>A novel cyanobacterial geosmin producer, revising GeoA distribution and dispersion patterns in Bacteria.</title>
        <authorList>
            <person name="Churro C."/>
            <person name="Semedo-Aguiar A.P."/>
            <person name="Silva A.D."/>
            <person name="Pereira-Leal J.B."/>
            <person name="Leite R.B."/>
        </authorList>
    </citation>
    <scope>NUCLEOTIDE SEQUENCE [LARGE SCALE GENOMIC DNA]</scope>
    <source>
        <strain evidence="5 6">IPMA8</strain>
    </source>
</reference>
<dbReference type="InterPro" id="IPR035919">
    <property type="entry name" value="EAL_sf"/>
</dbReference>
<evidence type="ECO:0000259" key="4">
    <source>
        <dbReference type="PROSITE" id="PS50887"/>
    </source>
</evidence>
<dbReference type="Gene3D" id="3.20.20.450">
    <property type="entry name" value="EAL domain"/>
    <property type="match status" value="1"/>
</dbReference>
<dbReference type="InterPro" id="IPR001633">
    <property type="entry name" value="EAL_dom"/>
</dbReference>
<dbReference type="InterPro" id="IPR000160">
    <property type="entry name" value="GGDEF_dom"/>
</dbReference>
<dbReference type="SUPFAM" id="SSF52172">
    <property type="entry name" value="CheY-like"/>
    <property type="match status" value="1"/>
</dbReference>
<dbReference type="PROSITE" id="PS50110">
    <property type="entry name" value="RESPONSE_REGULATORY"/>
    <property type="match status" value="1"/>
</dbReference>
<evidence type="ECO:0000313" key="6">
    <source>
        <dbReference type="Proteomes" id="UP000702425"/>
    </source>
</evidence>
<dbReference type="SUPFAM" id="SSF141868">
    <property type="entry name" value="EAL domain-like"/>
    <property type="match status" value="1"/>
</dbReference>
<dbReference type="SMART" id="SM00052">
    <property type="entry name" value="EAL"/>
    <property type="match status" value="1"/>
</dbReference>
<dbReference type="Pfam" id="PF00990">
    <property type="entry name" value="GGDEF"/>
    <property type="match status" value="1"/>
</dbReference>
<dbReference type="CDD" id="cd01948">
    <property type="entry name" value="EAL"/>
    <property type="match status" value="1"/>
</dbReference>
<dbReference type="SMART" id="SM00267">
    <property type="entry name" value="GGDEF"/>
    <property type="match status" value="1"/>
</dbReference>
<dbReference type="Gene3D" id="3.30.70.270">
    <property type="match status" value="1"/>
</dbReference>
<evidence type="ECO:0000259" key="2">
    <source>
        <dbReference type="PROSITE" id="PS50110"/>
    </source>
</evidence>
<comment type="caution">
    <text evidence="5">The sequence shown here is derived from an EMBL/GenBank/DDBJ whole genome shotgun (WGS) entry which is preliminary data.</text>
</comment>
<dbReference type="SUPFAM" id="SSF55073">
    <property type="entry name" value="Nucleotide cyclase"/>
    <property type="match status" value="1"/>
</dbReference>
<dbReference type="CDD" id="cd01949">
    <property type="entry name" value="GGDEF"/>
    <property type="match status" value="1"/>
</dbReference>
<organism evidence="5 6">
    <name type="scientific">Microcoleus asticus IPMA8</name>
    <dbReference type="NCBI Taxonomy" id="2563858"/>
    <lineage>
        <taxon>Bacteria</taxon>
        <taxon>Bacillati</taxon>
        <taxon>Cyanobacteriota</taxon>
        <taxon>Cyanophyceae</taxon>
        <taxon>Oscillatoriophycideae</taxon>
        <taxon>Oscillatoriales</taxon>
        <taxon>Microcoleaceae</taxon>
        <taxon>Microcoleus</taxon>
        <taxon>Microcoleus asticus</taxon>
    </lineage>
</organism>
<dbReference type="Gene3D" id="3.40.50.2300">
    <property type="match status" value="1"/>
</dbReference>
<feature type="domain" description="Response regulatory" evidence="2">
    <location>
        <begin position="40"/>
        <end position="159"/>
    </location>
</feature>
<dbReference type="InterPro" id="IPR029787">
    <property type="entry name" value="Nucleotide_cyclase"/>
</dbReference>
<sequence length="616" mass="68445">MPAPNLLTVQPQGGNHRGIAPTRELNSWFLANKTNSMTAKILVIDDEPLLEYVILQLFRHQISTHEFEFDFAINGVQALNKLQADGSFDLVLTDISMPEMDGLTLLQNLPAIDPTLKAVVISAYGDMPNIRTAMNRGAFDFLTKPIDFDDLKITINKTLESVRLAREKEQQLTTANEQIRYQAFYDELTGLPNRNLLLKEMRSGMNTIIESGHLEAILFLALNRYQIVKYSLGHSRGEQLLVEVARRLEACALNTNLIAKVGEDEFAIWLADITNSQLALDTAERIRQALELPSNLNGTAVFSSVSIGIALGAIGTEEPEDLLRAADAARHEAFIRGAGSAVVFNVDMQSRALEQLQLETDLQNAINLQQFYLNYQPIVSFATGQIVGFEALVRWRHPSRGLVSPSEFIPVAERTGLIVALGEWVLSEAVACLSKWQLQFPDYLSLNMSVNLSGIQLFAPNLLPLLDSLLQVHNLKGKFLKLEITESVLMENAEEAAEVLELLKARQIKICLDDFGTGYSNLSYLQLLPIDTLKIDRSFVCSLEEGGKNLTLLEAILNLASSLELEATAEGVETQEQLIILRFLGCNSYQGYFFSRPLEEEGAVAMLRAATLFNND</sequence>